<dbReference type="GO" id="GO:0016757">
    <property type="term" value="F:glycosyltransferase activity"/>
    <property type="evidence" value="ECO:0007669"/>
    <property type="project" value="InterPro"/>
</dbReference>
<dbReference type="GO" id="GO:0006506">
    <property type="term" value="P:GPI anchor biosynthetic process"/>
    <property type="evidence" value="ECO:0007669"/>
    <property type="project" value="InterPro"/>
</dbReference>
<name>A0AAF0IKP0_9EURO</name>
<feature type="transmembrane region" description="Helical" evidence="1">
    <location>
        <begin position="253"/>
        <end position="271"/>
    </location>
</feature>
<evidence type="ECO:0000313" key="3">
    <source>
        <dbReference type="Proteomes" id="UP001219355"/>
    </source>
</evidence>
<dbReference type="CDD" id="cd22189">
    <property type="entry name" value="PGAP4-like_fungal"/>
    <property type="match status" value="1"/>
</dbReference>
<dbReference type="PANTHER" id="PTHR31410:SF1">
    <property type="entry name" value="POST-GPI ATTACHMENT TO PROTEINS FACTOR 4"/>
    <property type="match status" value="1"/>
</dbReference>
<keyword evidence="3" id="KW-1185">Reference proteome</keyword>
<evidence type="ECO:0000256" key="1">
    <source>
        <dbReference type="SAM" id="Phobius"/>
    </source>
</evidence>
<gene>
    <name evidence="2" type="ORF">PRK78_003531</name>
</gene>
<reference evidence="2" key="1">
    <citation type="submission" date="2023-03" db="EMBL/GenBank/DDBJ databases">
        <title>Emydomyces testavorans Genome Sequence.</title>
        <authorList>
            <person name="Hoyer L."/>
        </authorList>
    </citation>
    <scope>NUCLEOTIDE SEQUENCE</scope>
    <source>
        <strain evidence="2">16-2883</strain>
    </source>
</reference>
<keyword evidence="1" id="KW-0812">Transmembrane</keyword>
<dbReference type="GO" id="GO:0000139">
    <property type="term" value="C:Golgi membrane"/>
    <property type="evidence" value="ECO:0007669"/>
    <property type="project" value="InterPro"/>
</dbReference>
<protein>
    <recommendedName>
        <fullName evidence="4">Integral membrane protein</fullName>
    </recommendedName>
</protein>
<accession>A0AAF0IKP0</accession>
<organism evidence="2 3">
    <name type="scientific">Emydomyces testavorans</name>
    <dbReference type="NCBI Taxonomy" id="2070801"/>
    <lineage>
        <taxon>Eukaryota</taxon>
        <taxon>Fungi</taxon>
        <taxon>Dikarya</taxon>
        <taxon>Ascomycota</taxon>
        <taxon>Pezizomycotina</taxon>
        <taxon>Eurotiomycetes</taxon>
        <taxon>Eurotiomycetidae</taxon>
        <taxon>Onygenales</taxon>
        <taxon>Nannizziopsiaceae</taxon>
        <taxon>Emydomyces</taxon>
    </lineage>
</organism>
<feature type="transmembrane region" description="Helical" evidence="1">
    <location>
        <begin position="283"/>
        <end position="304"/>
    </location>
</feature>
<sequence length="426" mass="49182">MRFLPQLLRLHATKVVLVSAFLWLAAFEYCRYQFWRDPHSAFFNDRHVYDLKYSLRREHEAQHFISRYNSPSDPPDAIKGGPSPIMCAAFVTVKRGSDDYFTASIGSLLEGLDPRERRALHLKVLFADTDSTRHSSWGQKWVDRLTDVASTYNVSEAQLRHLQKLEKDRNFYEKGVFDYIYALASCQASNAPYTVVFEDDIILADGWMANTLKALIDIKRNPLVVNDSWIYLRLFYTETALGWTSSDFLYSNMPFVFGLGMLFAFTSLMAVRRFRFCHSYLDFPTISVICLICVPAFTALVYMVGKYSLMPLRGVVEMNAFGCCTQGLVFPKQQVDGLIGYLRERGHGQTDSMIEEYAKQAHLTRYALAPQQLQHVGLKSSRDNTELNTQSTWAFWFEENDATVLRREHEKLLRDGEVRRLLDRHG</sequence>
<dbReference type="Proteomes" id="UP001219355">
    <property type="component" value="Chromosome 2"/>
</dbReference>
<keyword evidence="1" id="KW-1133">Transmembrane helix</keyword>
<dbReference type="InterPro" id="IPR029675">
    <property type="entry name" value="PGAP4"/>
</dbReference>
<keyword evidence="1" id="KW-0472">Membrane</keyword>
<dbReference type="EMBL" id="CP120628">
    <property type="protein sequence ID" value="WEW58064.1"/>
    <property type="molecule type" value="Genomic_DNA"/>
</dbReference>
<dbReference type="PANTHER" id="PTHR31410">
    <property type="entry name" value="TRANSMEMBRANE PROTEIN 246"/>
    <property type="match status" value="1"/>
</dbReference>
<dbReference type="AlphaFoldDB" id="A0AAF0IKP0"/>
<evidence type="ECO:0008006" key="4">
    <source>
        <dbReference type="Google" id="ProtNLM"/>
    </source>
</evidence>
<proteinExistence type="predicted"/>
<evidence type="ECO:0000313" key="2">
    <source>
        <dbReference type="EMBL" id="WEW58064.1"/>
    </source>
</evidence>